<dbReference type="Gramene" id="rna35887">
    <property type="protein sequence ID" value="RHN51452.1"/>
    <property type="gene ID" value="gene35887"/>
</dbReference>
<dbReference type="PANTHER" id="PTHR31672">
    <property type="entry name" value="BNACNNG10540D PROTEIN"/>
    <property type="match status" value="1"/>
</dbReference>
<reference evidence="2 5" key="2">
    <citation type="journal article" date="2014" name="BMC Genomics">
        <title>An improved genome release (version Mt4.0) for the model legume Medicago truncatula.</title>
        <authorList>
            <person name="Tang H."/>
            <person name="Krishnakumar V."/>
            <person name="Bidwell S."/>
            <person name="Rosen B."/>
            <person name="Chan A."/>
            <person name="Zhou S."/>
            <person name="Gentzbittel L."/>
            <person name="Childs K.L."/>
            <person name="Yandell M."/>
            <person name="Gundlach H."/>
            <person name="Mayer K.F."/>
            <person name="Schwartz D.C."/>
            <person name="Town C.D."/>
        </authorList>
    </citation>
    <scope>GENOME REANNOTATION</scope>
    <source>
        <strain evidence="2">A17</strain>
        <strain evidence="4 5">cv. Jemalong A17</strain>
    </source>
</reference>
<dbReference type="InterPro" id="IPR036047">
    <property type="entry name" value="F-box-like_dom_sf"/>
</dbReference>
<dbReference type="Pfam" id="PF08268">
    <property type="entry name" value="FBA_3"/>
    <property type="match status" value="1"/>
</dbReference>
<reference evidence="2 5" key="1">
    <citation type="journal article" date="2011" name="Nature">
        <title>The Medicago genome provides insight into the evolution of rhizobial symbioses.</title>
        <authorList>
            <person name="Young N.D."/>
            <person name="Debelle F."/>
            <person name="Oldroyd G.E."/>
            <person name="Geurts R."/>
            <person name="Cannon S.B."/>
            <person name="Udvardi M.K."/>
            <person name="Benedito V.A."/>
            <person name="Mayer K.F."/>
            <person name="Gouzy J."/>
            <person name="Schoof H."/>
            <person name="Van de Peer Y."/>
            <person name="Proost S."/>
            <person name="Cook D.R."/>
            <person name="Meyers B.C."/>
            <person name="Spannagl M."/>
            <person name="Cheung F."/>
            <person name="De Mita S."/>
            <person name="Krishnakumar V."/>
            <person name="Gundlach H."/>
            <person name="Zhou S."/>
            <person name="Mudge J."/>
            <person name="Bharti A.K."/>
            <person name="Murray J.D."/>
            <person name="Naoumkina M.A."/>
            <person name="Rosen B."/>
            <person name="Silverstein K.A."/>
            <person name="Tang H."/>
            <person name="Rombauts S."/>
            <person name="Zhao P.X."/>
            <person name="Zhou P."/>
            <person name="Barbe V."/>
            <person name="Bardou P."/>
            <person name="Bechner M."/>
            <person name="Bellec A."/>
            <person name="Berger A."/>
            <person name="Berges H."/>
            <person name="Bidwell S."/>
            <person name="Bisseling T."/>
            <person name="Choisne N."/>
            <person name="Couloux A."/>
            <person name="Denny R."/>
            <person name="Deshpande S."/>
            <person name="Dai X."/>
            <person name="Doyle J.J."/>
            <person name="Dudez A.M."/>
            <person name="Farmer A.D."/>
            <person name="Fouteau S."/>
            <person name="Franken C."/>
            <person name="Gibelin C."/>
            <person name="Gish J."/>
            <person name="Goldstein S."/>
            <person name="Gonzalez A.J."/>
            <person name="Green P.J."/>
            <person name="Hallab A."/>
            <person name="Hartog M."/>
            <person name="Hua A."/>
            <person name="Humphray S.J."/>
            <person name="Jeong D.H."/>
            <person name="Jing Y."/>
            <person name="Jocker A."/>
            <person name="Kenton S.M."/>
            <person name="Kim D.J."/>
            <person name="Klee K."/>
            <person name="Lai H."/>
            <person name="Lang C."/>
            <person name="Lin S."/>
            <person name="Macmil S.L."/>
            <person name="Magdelenat G."/>
            <person name="Matthews L."/>
            <person name="McCorrison J."/>
            <person name="Monaghan E.L."/>
            <person name="Mun J.H."/>
            <person name="Najar F.Z."/>
            <person name="Nicholson C."/>
            <person name="Noirot C."/>
            <person name="O'Bleness M."/>
            <person name="Paule C.R."/>
            <person name="Poulain J."/>
            <person name="Prion F."/>
            <person name="Qin B."/>
            <person name="Qu C."/>
            <person name="Retzel E.F."/>
            <person name="Riddle C."/>
            <person name="Sallet E."/>
            <person name="Samain S."/>
            <person name="Samson N."/>
            <person name="Sanders I."/>
            <person name="Saurat O."/>
            <person name="Scarpelli C."/>
            <person name="Schiex T."/>
            <person name="Segurens B."/>
            <person name="Severin A.J."/>
            <person name="Sherrier D.J."/>
            <person name="Shi R."/>
            <person name="Sims S."/>
            <person name="Singer S.R."/>
            <person name="Sinharoy S."/>
            <person name="Sterck L."/>
            <person name="Viollet A."/>
            <person name="Wang B.B."/>
            <person name="Wang K."/>
            <person name="Wang M."/>
            <person name="Wang X."/>
            <person name="Warfsmann J."/>
            <person name="Weissenbach J."/>
            <person name="White D.D."/>
            <person name="White J.D."/>
            <person name="Wiley G.B."/>
            <person name="Wincker P."/>
            <person name="Xing Y."/>
            <person name="Yang L."/>
            <person name="Yao Z."/>
            <person name="Ying F."/>
            <person name="Zhai J."/>
            <person name="Zhou L."/>
            <person name="Zuber A."/>
            <person name="Denarie J."/>
            <person name="Dixon R.A."/>
            <person name="May G.D."/>
            <person name="Schwartz D.C."/>
            <person name="Rogers J."/>
            <person name="Quetier F."/>
            <person name="Town C.D."/>
            <person name="Roe B.A."/>
        </authorList>
    </citation>
    <scope>NUCLEOTIDE SEQUENCE [LARGE SCALE GENOMIC DNA]</scope>
    <source>
        <strain evidence="2">A17</strain>
        <strain evidence="4 5">cv. Jemalong A17</strain>
    </source>
</reference>
<dbReference type="Proteomes" id="UP000265566">
    <property type="component" value="Chromosome 6"/>
</dbReference>
<dbReference type="SMART" id="SM00256">
    <property type="entry name" value="FBOX"/>
    <property type="match status" value="1"/>
</dbReference>
<dbReference type="EnsemblPlants" id="KEH26232">
    <property type="protein sequence ID" value="KEH26232"/>
    <property type="gene ID" value="MTR_6g048140"/>
</dbReference>
<dbReference type="PaxDb" id="3880-AES88990"/>
<feature type="domain" description="F-box" evidence="1">
    <location>
        <begin position="33"/>
        <end position="79"/>
    </location>
</feature>
<keyword evidence="5" id="KW-1185">Reference proteome</keyword>
<dbReference type="KEGG" id="mtr:25496427"/>
<dbReference type="PROSITE" id="PS50181">
    <property type="entry name" value="FBOX"/>
    <property type="match status" value="1"/>
</dbReference>
<dbReference type="EMBL" id="CM001222">
    <property type="protein sequence ID" value="KEH26232.1"/>
    <property type="molecule type" value="Genomic_DNA"/>
</dbReference>
<evidence type="ECO:0000313" key="6">
    <source>
        <dbReference type="Proteomes" id="UP000265566"/>
    </source>
</evidence>
<dbReference type="OMA" id="RVACWIC"/>
<dbReference type="Gene3D" id="1.20.1280.50">
    <property type="match status" value="1"/>
</dbReference>
<dbReference type="eggNOG" id="ENOG502QUVH">
    <property type="taxonomic scope" value="Eukaryota"/>
</dbReference>
<dbReference type="Pfam" id="PF00646">
    <property type="entry name" value="F-box"/>
    <property type="match status" value="1"/>
</dbReference>
<name>A0A072U9A1_MEDTR</name>
<dbReference type="STRING" id="3880.A0A072U9A1"/>
<dbReference type="InterPro" id="IPR001810">
    <property type="entry name" value="F-box_dom"/>
</dbReference>
<dbReference type="Proteomes" id="UP000002051">
    <property type="component" value="Chromosome 6"/>
</dbReference>
<organism evidence="2 5">
    <name type="scientific">Medicago truncatula</name>
    <name type="common">Barrel medic</name>
    <name type="synonym">Medicago tribuloides</name>
    <dbReference type="NCBI Taxonomy" id="3880"/>
    <lineage>
        <taxon>Eukaryota</taxon>
        <taxon>Viridiplantae</taxon>
        <taxon>Streptophyta</taxon>
        <taxon>Embryophyta</taxon>
        <taxon>Tracheophyta</taxon>
        <taxon>Spermatophyta</taxon>
        <taxon>Magnoliopsida</taxon>
        <taxon>eudicotyledons</taxon>
        <taxon>Gunneridae</taxon>
        <taxon>Pentapetalae</taxon>
        <taxon>rosids</taxon>
        <taxon>fabids</taxon>
        <taxon>Fabales</taxon>
        <taxon>Fabaceae</taxon>
        <taxon>Papilionoideae</taxon>
        <taxon>50 kb inversion clade</taxon>
        <taxon>NPAAA clade</taxon>
        <taxon>Hologalegina</taxon>
        <taxon>IRL clade</taxon>
        <taxon>Trifolieae</taxon>
        <taxon>Medicago</taxon>
    </lineage>
</organism>
<gene>
    <name evidence="4" type="primary">25496427</name>
    <name evidence="2" type="ordered locus">MTR_6g048140</name>
    <name evidence="3" type="ORF">MtrunA17_Chr6g0468711</name>
</gene>
<evidence type="ECO:0000313" key="5">
    <source>
        <dbReference type="Proteomes" id="UP000002051"/>
    </source>
</evidence>
<reference evidence="3" key="5">
    <citation type="journal article" date="2018" name="Nat. Plants">
        <title>Whole-genome landscape of Medicago truncatula symbiotic genes.</title>
        <authorList>
            <person name="Pecrix Y."/>
            <person name="Gamas P."/>
            <person name="Carrere S."/>
        </authorList>
    </citation>
    <scope>NUCLEOTIDE SEQUENCE</scope>
    <source>
        <tissue evidence="3">Leaves</tissue>
    </source>
</reference>
<reference evidence="6" key="4">
    <citation type="journal article" date="2018" name="Nat. Plants">
        <title>Whole-genome landscape of Medicago truncatula symbiotic genes.</title>
        <authorList>
            <person name="Pecrix Y."/>
            <person name="Staton S.E."/>
            <person name="Sallet E."/>
            <person name="Lelandais-Briere C."/>
            <person name="Moreau S."/>
            <person name="Carrere S."/>
            <person name="Blein T."/>
            <person name="Jardinaud M.F."/>
            <person name="Latrasse D."/>
            <person name="Zouine M."/>
            <person name="Zahm M."/>
            <person name="Kreplak J."/>
            <person name="Mayjonade B."/>
            <person name="Satge C."/>
            <person name="Perez M."/>
            <person name="Cauet S."/>
            <person name="Marande W."/>
            <person name="Chantry-Darmon C."/>
            <person name="Lopez-Roques C."/>
            <person name="Bouchez O."/>
            <person name="Berard A."/>
            <person name="Debelle F."/>
            <person name="Munos S."/>
            <person name="Bendahmane A."/>
            <person name="Berges H."/>
            <person name="Niebel A."/>
            <person name="Buitink J."/>
            <person name="Frugier F."/>
            <person name="Benhamed M."/>
            <person name="Crespi M."/>
            <person name="Gouzy J."/>
            <person name="Gamas P."/>
        </authorList>
    </citation>
    <scope>NUCLEOTIDE SEQUENCE [LARGE SCALE GENOMIC DNA]</scope>
    <source>
        <strain evidence="6">cv. Jemalong A17</strain>
    </source>
</reference>
<dbReference type="SUPFAM" id="SSF81383">
    <property type="entry name" value="F-box domain"/>
    <property type="match status" value="1"/>
</dbReference>
<dbReference type="OrthoDB" id="591557at2759"/>
<accession>A0A072U9A1</accession>
<reference evidence="4" key="3">
    <citation type="submission" date="2015-04" db="UniProtKB">
        <authorList>
            <consortium name="EnsemblPlants"/>
        </authorList>
    </citation>
    <scope>IDENTIFICATION</scope>
    <source>
        <strain evidence="4">cv. Jemalong A17</strain>
    </source>
</reference>
<evidence type="ECO:0000313" key="2">
    <source>
        <dbReference type="EMBL" id="KEH26232.1"/>
    </source>
</evidence>
<protein>
    <submittedName>
        <fullName evidence="2">F-box protein interaction domain protein</fullName>
    </submittedName>
    <submittedName>
        <fullName evidence="3">Putative F-box domain-containing protein</fullName>
    </submittedName>
</protein>
<dbReference type="CDD" id="cd22157">
    <property type="entry name" value="F-box_AtFBW1-like"/>
    <property type="match status" value="1"/>
</dbReference>
<evidence type="ECO:0000259" key="1">
    <source>
        <dbReference type="PROSITE" id="PS50181"/>
    </source>
</evidence>
<dbReference type="InterPro" id="IPR017451">
    <property type="entry name" value="F-box-assoc_interact_dom"/>
</dbReference>
<dbReference type="AlphaFoldDB" id="A0A072U9A1"/>
<sequence>MMKQTWVTFIRILKSLFFTFMVTLKSLFVSSDPPSLPSLPMELMEEILCRLPVKLLIQLRCLSKSFNDLISDPKFARKHSMSTMHRHHLVVTYTDYDISLSPGGSRIISYPLHSIFYPRYSIFDSILEHTRLEYPFDKEYIINCGSCNGILCLALKQKRVAKVNNVLLWNPSIKKFKLLPSLKNTPVNNCRHDPVFGFGYDHVFDVYKVVVIFSKTQGMIHTLGTDTWRLINGDFPLPVYDLKFVSGALNWIPYLKNYIHSLASFDLVTESYKRLLQPNYGAEFVYNLNLDVSRDCLRIFASRQRFFDVWLMKEYGNEGSWTKLFHVPYLEEDPFISKYATYPLWLSEEDQVLMNHTFSLQSDSNYLSIYDLKNGTFKFPKIHNIKSFNGVTLEVCVQSLISPCF</sequence>
<evidence type="ECO:0000313" key="3">
    <source>
        <dbReference type="EMBL" id="RHN51452.1"/>
    </source>
</evidence>
<dbReference type="InterPro" id="IPR013187">
    <property type="entry name" value="F-box-assoc_dom_typ3"/>
</dbReference>
<proteinExistence type="predicted"/>
<dbReference type="InterPro" id="IPR050796">
    <property type="entry name" value="SCF_F-box_component"/>
</dbReference>
<dbReference type="NCBIfam" id="TIGR01640">
    <property type="entry name" value="F_box_assoc_1"/>
    <property type="match status" value="1"/>
</dbReference>
<dbReference type="EMBL" id="PSQE01000006">
    <property type="protein sequence ID" value="RHN51452.1"/>
    <property type="molecule type" value="Genomic_DNA"/>
</dbReference>
<dbReference type="HOGENOM" id="CLU_027176_1_4_1"/>
<evidence type="ECO:0000313" key="4">
    <source>
        <dbReference type="EnsemblPlants" id="KEH26232"/>
    </source>
</evidence>
<dbReference type="PANTHER" id="PTHR31672:SF13">
    <property type="entry name" value="F-BOX PROTEIN CPR30-LIKE"/>
    <property type="match status" value="1"/>
</dbReference>